<gene>
    <name evidence="2" type="ORF">K469DRAFT_684686</name>
</gene>
<reference evidence="2" key="1">
    <citation type="journal article" date="2020" name="Stud. Mycol.">
        <title>101 Dothideomycetes genomes: a test case for predicting lifestyles and emergence of pathogens.</title>
        <authorList>
            <person name="Haridas S."/>
            <person name="Albert R."/>
            <person name="Binder M."/>
            <person name="Bloem J."/>
            <person name="Labutti K."/>
            <person name="Salamov A."/>
            <person name="Andreopoulos B."/>
            <person name="Baker S."/>
            <person name="Barry K."/>
            <person name="Bills G."/>
            <person name="Bluhm B."/>
            <person name="Cannon C."/>
            <person name="Castanera R."/>
            <person name="Culley D."/>
            <person name="Daum C."/>
            <person name="Ezra D."/>
            <person name="Gonzalez J."/>
            <person name="Henrissat B."/>
            <person name="Kuo A."/>
            <person name="Liang C."/>
            <person name="Lipzen A."/>
            <person name="Lutzoni F."/>
            <person name="Magnuson J."/>
            <person name="Mondo S."/>
            <person name="Nolan M."/>
            <person name="Ohm R."/>
            <person name="Pangilinan J."/>
            <person name="Park H.-J."/>
            <person name="Ramirez L."/>
            <person name="Alfaro M."/>
            <person name="Sun H."/>
            <person name="Tritt A."/>
            <person name="Yoshinaga Y."/>
            <person name="Zwiers L.-H."/>
            <person name="Turgeon B."/>
            <person name="Goodwin S."/>
            <person name="Spatafora J."/>
            <person name="Crous P."/>
            <person name="Grigoriev I."/>
        </authorList>
    </citation>
    <scope>NUCLEOTIDE SEQUENCE</scope>
    <source>
        <strain evidence="2">CBS 207.26</strain>
    </source>
</reference>
<protein>
    <submittedName>
        <fullName evidence="2">Uncharacterized protein</fullName>
    </submittedName>
</protein>
<dbReference type="AlphaFoldDB" id="A0A6A6EEV8"/>
<dbReference type="OrthoDB" id="3790161at2759"/>
<dbReference type="Proteomes" id="UP000800200">
    <property type="component" value="Unassembled WGS sequence"/>
</dbReference>
<feature type="region of interest" description="Disordered" evidence="1">
    <location>
        <begin position="31"/>
        <end position="55"/>
    </location>
</feature>
<organism evidence="2 3">
    <name type="scientific">Zopfia rhizophila CBS 207.26</name>
    <dbReference type="NCBI Taxonomy" id="1314779"/>
    <lineage>
        <taxon>Eukaryota</taxon>
        <taxon>Fungi</taxon>
        <taxon>Dikarya</taxon>
        <taxon>Ascomycota</taxon>
        <taxon>Pezizomycotina</taxon>
        <taxon>Dothideomycetes</taxon>
        <taxon>Dothideomycetes incertae sedis</taxon>
        <taxon>Zopfiaceae</taxon>
        <taxon>Zopfia</taxon>
    </lineage>
</organism>
<evidence type="ECO:0000256" key="1">
    <source>
        <dbReference type="SAM" id="MobiDB-lite"/>
    </source>
</evidence>
<evidence type="ECO:0000313" key="2">
    <source>
        <dbReference type="EMBL" id="KAF2188680.1"/>
    </source>
</evidence>
<proteinExistence type="predicted"/>
<sequence length="320" mass="35405">MSKSYKTTKKTSGILVKMPIPLHSSKALIKAPHRGNSSSFNKPPNKALKDLGSKEKENEPVKGFLILSCGDKEDIENKQAPIIKVNCVKDASKRLSGLLSPQDDDPEKFKDFKFKLDWAPNKPYNPEDCYINCETAFSVLAKTPKCSQKGDGKDLMSKSGQIKAGCGTFGYTIEGKDETPQLPTTTPQPEPPKKSKALSVIFQNYIDEASNMNSWLFFRTDIGVSKLCERDDKALLKVDAGNSDPGLYEHPGWPGGTYPLKIDGTDCKYMNNVSNVGALFCDGEKDPIECKEDGENKGKGKECDMGLWVIHQHPVVFCEW</sequence>
<name>A0A6A6EEV8_9PEZI</name>
<keyword evidence="3" id="KW-1185">Reference proteome</keyword>
<evidence type="ECO:0000313" key="3">
    <source>
        <dbReference type="Proteomes" id="UP000800200"/>
    </source>
</evidence>
<accession>A0A6A6EEV8</accession>
<dbReference type="EMBL" id="ML994623">
    <property type="protein sequence ID" value="KAF2188680.1"/>
    <property type="molecule type" value="Genomic_DNA"/>
</dbReference>